<accession>A0A0H5Q5I4</accession>
<organism evidence="1">
    <name type="scientific">uncultured prokaryote</name>
    <dbReference type="NCBI Taxonomy" id="198431"/>
    <lineage>
        <taxon>unclassified sequences</taxon>
        <taxon>environmental samples</taxon>
    </lineage>
</organism>
<protein>
    <submittedName>
        <fullName evidence="1">Uncharacterized protein</fullName>
    </submittedName>
</protein>
<name>A0A0H5Q5I4_9ZZZZ</name>
<dbReference type="AlphaFoldDB" id="A0A0H5Q5I4"/>
<proteinExistence type="predicted"/>
<reference evidence="1" key="2">
    <citation type="submission" date="2015-07" db="EMBL/GenBank/DDBJ databases">
        <title>Plasmids, circular viruses and viroids from rat gut.</title>
        <authorList>
            <person name="Jorgensen T.J."/>
            <person name="Hansen M.A."/>
            <person name="Xu Z."/>
            <person name="Tabak M.A."/>
            <person name="Sorensen S.J."/>
            <person name="Hansen L.H."/>
        </authorList>
    </citation>
    <scope>NUCLEOTIDE SEQUENCE</scope>
    <source>
        <strain evidence="1">RGFK1225</strain>
    </source>
</reference>
<sequence length="72" mass="8253">MTTDNPSLFDDDAGAGYQAQLQKIVDLYLLRLRTWTALPEERGDWELEQLLDDLANAATTLRSVRNERTIPF</sequence>
<dbReference type="EMBL" id="LN853798">
    <property type="protein sequence ID" value="CRY96710.1"/>
    <property type="molecule type" value="Genomic_DNA"/>
</dbReference>
<reference evidence="1" key="1">
    <citation type="submission" date="2015-06" db="EMBL/GenBank/DDBJ databases">
        <authorList>
            <person name="Joergensen T."/>
        </authorList>
    </citation>
    <scope>NUCLEOTIDE SEQUENCE</scope>
    <source>
        <strain evidence="1">RGFK1225</strain>
    </source>
</reference>
<evidence type="ECO:0000313" key="1">
    <source>
        <dbReference type="EMBL" id="CRY96710.1"/>
    </source>
</evidence>